<dbReference type="InterPro" id="IPR009713">
    <property type="entry name" value="Uncharacterised_PsiA"/>
</dbReference>
<dbReference type="AlphaFoldDB" id="A0A763YJU9"/>
<dbReference type="Pfam" id="PF06952">
    <property type="entry name" value="PsiA"/>
    <property type="match status" value="1"/>
</dbReference>
<organism evidence="1">
    <name type="scientific">Salmonella enterica</name>
    <name type="common">Salmonella choleraesuis</name>
    <dbReference type="NCBI Taxonomy" id="28901"/>
    <lineage>
        <taxon>Bacteria</taxon>
        <taxon>Pseudomonadati</taxon>
        <taxon>Pseudomonadota</taxon>
        <taxon>Gammaproteobacteria</taxon>
        <taxon>Enterobacterales</taxon>
        <taxon>Enterobacteriaceae</taxon>
        <taxon>Salmonella</taxon>
    </lineage>
</organism>
<dbReference type="EMBL" id="DAAYOM010000019">
    <property type="protein sequence ID" value="HAG5078845.1"/>
    <property type="molecule type" value="Genomic_DNA"/>
</dbReference>
<comment type="caution">
    <text evidence="1">The sequence shown here is derived from an EMBL/GenBank/DDBJ whole genome shotgun (WGS) entry which is preliminary data.</text>
</comment>
<protein>
    <submittedName>
        <fullName evidence="1">Plasmid SOS inhibition protein A</fullName>
    </submittedName>
</protein>
<sequence length="262" mass="30831">MVTVRPASSAFWRWRAQHVHSSHALITLKPARQAALQAILTVEESRRRGARLPALPHARTFLRVLSGSSRINTTVAQRIPGLNWEPKNRLTSLKQVEEALDRLISSHGEYCLLPLFVDVQAELFPEVIHTCTDRRMQREKIAFNRKMRREEKALEHTWLLRQNLLGQAMTELNFQSPETINAWYTRWADEFDARELALGGWQWRTRFTSLTSLDWLRDSDEPLYNVMYEIRFIVRENPVYVREAERWQVPNKPPDRRPGRLP</sequence>
<dbReference type="NCBIfam" id="NF010258">
    <property type="entry name" value="PRK13704.1"/>
    <property type="match status" value="1"/>
</dbReference>
<name>A0A763YJU9_SALER</name>
<gene>
    <name evidence="1" type="ORF">G8549_004324</name>
    <name evidence="2" type="ORF">G8568_004363</name>
</gene>
<accession>A0A763YJU9</accession>
<proteinExistence type="predicted"/>
<evidence type="ECO:0000313" key="2">
    <source>
        <dbReference type="EMBL" id="HAG5078845.1"/>
    </source>
</evidence>
<reference evidence="1" key="2">
    <citation type="submission" date="2020-02" db="EMBL/GenBank/DDBJ databases">
        <authorList>
            <consortium name="NCBI Pathogen Detection Project"/>
        </authorList>
    </citation>
    <scope>NUCLEOTIDE SEQUENCE</scope>
    <source>
        <strain evidence="2">MA.CCC_A5</strain>
        <strain evidence="1">MA.CCC_P6</strain>
    </source>
</reference>
<evidence type="ECO:0000313" key="1">
    <source>
        <dbReference type="EMBL" id="HAG4612722.1"/>
    </source>
</evidence>
<reference evidence="1" key="1">
    <citation type="journal article" date="2018" name="Genome Biol.">
        <title>SKESA: strategic k-mer extension for scrupulous assemblies.</title>
        <authorList>
            <person name="Souvorov A."/>
            <person name="Agarwala R."/>
            <person name="Lipman D.J."/>
        </authorList>
    </citation>
    <scope>NUCLEOTIDE SEQUENCE</scope>
    <source>
        <strain evidence="2">MA.CCC_A5</strain>
        <strain evidence="1">MA.CCC_P6</strain>
    </source>
</reference>
<dbReference type="EMBL" id="DAAYKR010000012">
    <property type="protein sequence ID" value="HAG4612722.1"/>
    <property type="molecule type" value="Genomic_DNA"/>
</dbReference>